<feature type="domain" description="4Fe-4S ferredoxin-type" evidence="4">
    <location>
        <begin position="7"/>
        <end position="36"/>
    </location>
</feature>
<proteinExistence type="predicted"/>
<protein>
    <submittedName>
        <fullName evidence="5">4Fe-4S binding protein</fullName>
    </submittedName>
</protein>
<dbReference type="SUPFAM" id="SSF54862">
    <property type="entry name" value="4Fe-4S ferredoxins"/>
    <property type="match status" value="1"/>
</dbReference>
<keyword evidence="2" id="KW-0408">Iron</keyword>
<dbReference type="InterPro" id="IPR017896">
    <property type="entry name" value="4Fe4S_Fe-S-bd"/>
</dbReference>
<feature type="domain" description="4Fe-4S ferredoxin-type" evidence="4">
    <location>
        <begin position="43"/>
        <end position="70"/>
    </location>
</feature>
<name>A0A9D2FPG2_9FIRM</name>
<sequence>MGKEKKEKVYVNPNRCKACGYCINACPRDAISFSDYVNPKGYNGVQVDESKCIVCGSCYRVCPDYVYEIR</sequence>
<evidence type="ECO:0000256" key="2">
    <source>
        <dbReference type="ARBA" id="ARBA00023004"/>
    </source>
</evidence>
<dbReference type="PANTHER" id="PTHR43193">
    <property type="match status" value="1"/>
</dbReference>
<evidence type="ECO:0000313" key="6">
    <source>
        <dbReference type="Proteomes" id="UP000824056"/>
    </source>
</evidence>
<organism evidence="5 6">
    <name type="scientific">Candidatus Blautia pullicola</name>
    <dbReference type="NCBI Taxonomy" id="2838498"/>
    <lineage>
        <taxon>Bacteria</taxon>
        <taxon>Bacillati</taxon>
        <taxon>Bacillota</taxon>
        <taxon>Clostridia</taxon>
        <taxon>Lachnospirales</taxon>
        <taxon>Lachnospiraceae</taxon>
        <taxon>Blautia</taxon>
    </lineage>
</organism>
<keyword evidence="1" id="KW-0479">Metal-binding</keyword>
<reference evidence="5" key="2">
    <citation type="submission" date="2021-04" db="EMBL/GenBank/DDBJ databases">
        <authorList>
            <person name="Gilroy R."/>
        </authorList>
    </citation>
    <scope>NUCLEOTIDE SEQUENCE</scope>
    <source>
        <strain evidence="5">1068</strain>
    </source>
</reference>
<evidence type="ECO:0000313" key="5">
    <source>
        <dbReference type="EMBL" id="HIZ64578.1"/>
    </source>
</evidence>
<dbReference type="AlphaFoldDB" id="A0A9D2FPG2"/>
<evidence type="ECO:0000259" key="4">
    <source>
        <dbReference type="PROSITE" id="PS51379"/>
    </source>
</evidence>
<dbReference type="Gene3D" id="3.30.70.20">
    <property type="match status" value="2"/>
</dbReference>
<dbReference type="InterPro" id="IPR052977">
    <property type="entry name" value="Polyferredoxin-like_ET"/>
</dbReference>
<dbReference type="EMBL" id="DXBG01000032">
    <property type="protein sequence ID" value="HIZ64578.1"/>
    <property type="molecule type" value="Genomic_DNA"/>
</dbReference>
<dbReference type="Pfam" id="PF12838">
    <property type="entry name" value="Fer4_7"/>
    <property type="match status" value="1"/>
</dbReference>
<dbReference type="PROSITE" id="PS00198">
    <property type="entry name" value="4FE4S_FER_1"/>
    <property type="match status" value="2"/>
</dbReference>
<accession>A0A9D2FPG2</accession>
<dbReference type="PROSITE" id="PS51379">
    <property type="entry name" value="4FE4S_FER_2"/>
    <property type="match status" value="2"/>
</dbReference>
<gene>
    <name evidence="5" type="ORF">H9809_01530</name>
</gene>
<dbReference type="GO" id="GO:0046872">
    <property type="term" value="F:metal ion binding"/>
    <property type="evidence" value="ECO:0007669"/>
    <property type="project" value="UniProtKB-KW"/>
</dbReference>
<reference evidence="5" key="1">
    <citation type="journal article" date="2021" name="PeerJ">
        <title>Extensive microbial diversity within the chicken gut microbiome revealed by metagenomics and culture.</title>
        <authorList>
            <person name="Gilroy R."/>
            <person name="Ravi A."/>
            <person name="Getino M."/>
            <person name="Pursley I."/>
            <person name="Horton D.L."/>
            <person name="Alikhan N.F."/>
            <person name="Baker D."/>
            <person name="Gharbi K."/>
            <person name="Hall N."/>
            <person name="Watson M."/>
            <person name="Adriaenssens E.M."/>
            <person name="Foster-Nyarko E."/>
            <person name="Jarju S."/>
            <person name="Secka A."/>
            <person name="Antonio M."/>
            <person name="Oren A."/>
            <person name="Chaudhuri R.R."/>
            <person name="La Ragione R."/>
            <person name="Hildebrand F."/>
            <person name="Pallen M.J."/>
        </authorList>
    </citation>
    <scope>NUCLEOTIDE SEQUENCE</scope>
    <source>
        <strain evidence="5">1068</strain>
    </source>
</reference>
<evidence type="ECO:0000256" key="3">
    <source>
        <dbReference type="ARBA" id="ARBA00023014"/>
    </source>
</evidence>
<dbReference type="PANTHER" id="PTHR43193:SF2">
    <property type="entry name" value="POLYFERREDOXIN PROTEIN FWDF"/>
    <property type="match status" value="1"/>
</dbReference>
<dbReference type="GO" id="GO:0051536">
    <property type="term" value="F:iron-sulfur cluster binding"/>
    <property type="evidence" value="ECO:0007669"/>
    <property type="project" value="UniProtKB-KW"/>
</dbReference>
<dbReference type="Proteomes" id="UP000824056">
    <property type="component" value="Unassembled WGS sequence"/>
</dbReference>
<keyword evidence="3" id="KW-0411">Iron-sulfur</keyword>
<comment type="caution">
    <text evidence="5">The sequence shown here is derived from an EMBL/GenBank/DDBJ whole genome shotgun (WGS) entry which is preliminary data.</text>
</comment>
<evidence type="ECO:0000256" key="1">
    <source>
        <dbReference type="ARBA" id="ARBA00022723"/>
    </source>
</evidence>
<dbReference type="InterPro" id="IPR017900">
    <property type="entry name" value="4Fe4S_Fe_S_CS"/>
</dbReference>